<feature type="transmembrane region" description="Helical" evidence="1">
    <location>
        <begin position="47"/>
        <end position="67"/>
    </location>
</feature>
<dbReference type="EMBL" id="SACR01000004">
    <property type="protein sequence ID" value="RVU45601.1"/>
    <property type="molecule type" value="Genomic_DNA"/>
</dbReference>
<name>A0A437RFQ2_9BURK</name>
<evidence type="ECO:0000313" key="2">
    <source>
        <dbReference type="EMBL" id="RVU45601.1"/>
    </source>
</evidence>
<dbReference type="OrthoDB" id="9181531at2"/>
<evidence type="ECO:0000313" key="3">
    <source>
        <dbReference type="Proteomes" id="UP000285575"/>
    </source>
</evidence>
<organism evidence="2 3">
    <name type="scientific">Rubrivivax rivuli</name>
    <dbReference type="NCBI Taxonomy" id="1862385"/>
    <lineage>
        <taxon>Bacteria</taxon>
        <taxon>Pseudomonadati</taxon>
        <taxon>Pseudomonadota</taxon>
        <taxon>Betaproteobacteria</taxon>
        <taxon>Burkholderiales</taxon>
        <taxon>Sphaerotilaceae</taxon>
        <taxon>Rubrivivax</taxon>
    </lineage>
</organism>
<feature type="transmembrane region" description="Helical" evidence="1">
    <location>
        <begin position="136"/>
        <end position="153"/>
    </location>
</feature>
<keyword evidence="1" id="KW-0812">Transmembrane</keyword>
<accession>A0A437RFQ2</accession>
<keyword evidence="1" id="KW-1133">Transmembrane helix</keyword>
<dbReference type="RefSeq" id="WP_128229690.1">
    <property type="nucleotide sequence ID" value="NZ_SACR01000004.1"/>
</dbReference>
<feature type="transmembrane region" description="Helical" evidence="1">
    <location>
        <begin position="93"/>
        <end position="116"/>
    </location>
</feature>
<gene>
    <name evidence="2" type="ORF">EOE66_15980</name>
</gene>
<proteinExistence type="predicted"/>
<dbReference type="Proteomes" id="UP000285575">
    <property type="component" value="Unassembled WGS sequence"/>
</dbReference>
<protein>
    <submittedName>
        <fullName evidence="2">DUF1648 domain-containing protein</fullName>
    </submittedName>
</protein>
<dbReference type="AlphaFoldDB" id="A0A437RFQ2"/>
<evidence type="ECO:0000256" key="1">
    <source>
        <dbReference type="SAM" id="Phobius"/>
    </source>
</evidence>
<keyword evidence="1" id="KW-0472">Membrane</keyword>
<comment type="caution">
    <text evidence="2">The sequence shown here is derived from an EMBL/GenBank/DDBJ whole genome shotgun (WGS) entry which is preliminary data.</text>
</comment>
<reference evidence="2 3" key="1">
    <citation type="submission" date="2019-01" db="EMBL/GenBank/DDBJ databases">
        <authorList>
            <person name="Chen W.-M."/>
        </authorList>
    </citation>
    <scope>NUCLEOTIDE SEQUENCE [LARGE SCALE GENOMIC DNA]</scope>
    <source>
        <strain evidence="2 3">KYPY4</strain>
    </source>
</reference>
<sequence length="162" mass="18206">MFRLLLAFVALASAAFVWWSGQMLPAQVASRFDSQGVVVSWMSRETFIGLMLLLASVMPTVTALLQMRNSRLSRTRIPNPEHWYAEPRRNATVAYLEAHAAVFATALSVFMCFVFWRVVAAHLGSPQAPVLDKQLFLLGLGVFVAFAVGWTVLRHQHFRRIA</sequence>
<keyword evidence="3" id="KW-1185">Reference proteome</keyword>